<keyword evidence="4" id="KW-1185">Reference proteome</keyword>
<dbReference type="Gene3D" id="3.40.50.1820">
    <property type="entry name" value="alpha/beta hydrolase"/>
    <property type="match status" value="1"/>
</dbReference>
<protein>
    <submittedName>
        <fullName evidence="3">Alpha/beta hydrolase</fullName>
    </submittedName>
</protein>
<dbReference type="EMBL" id="NCXM01000029">
    <property type="protein sequence ID" value="OSC23695.1"/>
    <property type="molecule type" value="Genomic_DNA"/>
</dbReference>
<keyword evidence="1 3" id="KW-0378">Hydrolase</keyword>
<evidence type="ECO:0000259" key="2">
    <source>
        <dbReference type="Pfam" id="PF00561"/>
    </source>
</evidence>
<feature type="domain" description="AB hydrolase-1" evidence="2">
    <location>
        <begin position="8"/>
        <end position="238"/>
    </location>
</feature>
<reference evidence="3 4" key="1">
    <citation type="submission" date="2017-04" db="EMBL/GenBank/DDBJ databases">
        <title>The new phylogeny of genus Mycobacterium.</title>
        <authorList>
            <person name="Tortoli E."/>
            <person name="Trovato A."/>
            <person name="Cirillo D.M."/>
        </authorList>
    </citation>
    <scope>NUCLEOTIDE SEQUENCE [LARGE SCALE GENOMIC DNA]</scope>
    <source>
        <strain evidence="3 4">DSM 45247</strain>
    </source>
</reference>
<dbReference type="Pfam" id="PF00561">
    <property type="entry name" value="Abhydrolase_1"/>
    <property type="match status" value="1"/>
</dbReference>
<proteinExistence type="predicted"/>
<evidence type="ECO:0000256" key="1">
    <source>
        <dbReference type="ARBA" id="ARBA00022801"/>
    </source>
</evidence>
<dbReference type="PANTHER" id="PTHR43798">
    <property type="entry name" value="MONOACYLGLYCEROL LIPASE"/>
    <property type="match status" value="1"/>
</dbReference>
<accession>A0A1X2KPS3</accession>
<gene>
    <name evidence="3" type="ORF">B8W69_23300</name>
</gene>
<dbReference type="PANTHER" id="PTHR43798:SF31">
    <property type="entry name" value="AB HYDROLASE SUPERFAMILY PROTEIN YCLE"/>
    <property type="match status" value="1"/>
</dbReference>
<sequence>MANATPALFLHGTGPGATGWESFRPLLPFVAQHDCLIPDLVGFGDSSHPEAPPAGPGPWLDLRADTILALIDALKIGPVDLVGHSYGGRLALELLTRKPDLFGKVVLIAAGGTPVKPTLQRLTGFYDNPTAEGIREFVASQLYPGSALPPGIDSYLSARLATALRPEVRRSFQSSMGAGEAAPVYDESVLRRLEQDTLVIHGKGDATIPIEGSFFLAQHLPHADLHVYGRAGHLAQFEVAEQLGTMISAFLRAR</sequence>
<dbReference type="AlphaFoldDB" id="A0A1X2KPS3"/>
<comment type="caution">
    <text evidence="3">The sequence shown here is derived from an EMBL/GenBank/DDBJ whole genome shotgun (WGS) entry which is preliminary data.</text>
</comment>
<name>A0A1X2KPS3_9MYCO</name>
<dbReference type="GO" id="GO:0016020">
    <property type="term" value="C:membrane"/>
    <property type="evidence" value="ECO:0007669"/>
    <property type="project" value="TreeGrafter"/>
</dbReference>
<evidence type="ECO:0000313" key="4">
    <source>
        <dbReference type="Proteomes" id="UP000242320"/>
    </source>
</evidence>
<dbReference type="GO" id="GO:0016787">
    <property type="term" value="F:hydrolase activity"/>
    <property type="evidence" value="ECO:0007669"/>
    <property type="project" value="UniProtKB-KW"/>
</dbReference>
<dbReference type="OrthoDB" id="9801162at2"/>
<dbReference type="PRINTS" id="PR00111">
    <property type="entry name" value="ABHYDROLASE"/>
</dbReference>
<dbReference type="InterPro" id="IPR029058">
    <property type="entry name" value="AB_hydrolase_fold"/>
</dbReference>
<dbReference type="SUPFAM" id="SSF53474">
    <property type="entry name" value="alpha/beta-Hydrolases"/>
    <property type="match status" value="1"/>
</dbReference>
<dbReference type="InterPro" id="IPR050266">
    <property type="entry name" value="AB_hydrolase_sf"/>
</dbReference>
<dbReference type="Proteomes" id="UP000242320">
    <property type="component" value="Unassembled WGS sequence"/>
</dbReference>
<evidence type="ECO:0000313" key="3">
    <source>
        <dbReference type="EMBL" id="OSC23695.1"/>
    </source>
</evidence>
<organism evidence="3 4">
    <name type="scientific">Mycolicibacterium vulneris</name>
    <dbReference type="NCBI Taxonomy" id="547163"/>
    <lineage>
        <taxon>Bacteria</taxon>
        <taxon>Bacillati</taxon>
        <taxon>Actinomycetota</taxon>
        <taxon>Actinomycetes</taxon>
        <taxon>Mycobacteriales</taxon>
        <taxon>Mycobacteriaceae</taxon>
        <taxon>Mycolicibacterium</taxon>
    </lineage>
</organism>
<dbReference type="InterPro" id="IPR000073">
    <property type="entry name" value="AB_hydrolase_1"/>
</dbReference>